<evidence type="ECO:0000256" key="13">
    <source>
        <dbReference type="ARBA" id="ARBA00023304"/>
    </source>
</evidence>
<comment type="subunit">
    <text evidence="4 14">Homodimer.</text>
</comment>
<organism evidence="16 17">
    <name type="scientific">Chloropicon primus</name>
    <dbReference type="NCBI Taxonomy" id="1764295"/>
    <lineage>
        <taxon>Eukaryota</taxon>
        <taxon>Viridiplantae</taxon>
        <taxon>Chlorophyta</taxon>
        <taxon>Chloropicophyceae</taxon>
        <taxon>Chloropicales</taxon>
        <taxon>Chloropicaceae</taxon>
        <taxon>Chloropicon</taxon>
    </lineage>
</organism>
<comment type="similarity">
    <text evidence="3">Belongs to the isocitrate and isopropylmalate dehydrogenases family. LeuB type 1 subfamily.</text>
</comment>
<dbReference type="UniPathway" id="UPA00048">
    <property type="reaction ID" value="UER00072"/>
</dbReference>
<keyword evidence="17" id="KW-1185">Reference proteome</keyword>
<accession>A0A5B8MLY0</accession>
<comment type="cofactor">
    <cofactor evidence="1">
        <name>Mn(2+)</name>
        <dbReference type="ChEBI" id="CHEBI:29035"/>
    </cofactor>
</comment>
<feature type="domain" description="Isopropylmalate dehydrogenase-like" evidence="15">
    <location>
        <begin position="56"/>
        <end position="414"/>
    </location>
</feature>
<evidence type="ECO:0000256" key="5">
    <source>
        <dbReference type="ARBA" id="ARBA00013101"/>
    </source>
</evidence>
<keyword evidence="7" id="KW-0963">Cytoplasm</keyword>
<dbReference type="Pfam" id="PF00180">
    <property type="entry name" value="Iso_dh"/>
    <property type="match status" value="1"/>
</dbReference>
<dbReference type="EC" id="1.1.1.85" evidence="5 14"/>
<dbReference type="FunFam" id="3.40.718.10:FF:000028">
    <property type="entry name" value="3-isopropylmalate dehydrogenase"/>
    <property type="match status" value="1"/>
</dbReference>
<comment type="pathway">
    <text evidence="14">Amino-acid biosynthesis; L-leucine biosynthesis; L-leucine from 3-methyl-2-oxobutanoate: step 3/4.</text>
</comment>
<reference evidence="16 17" key="1">
    <citation type="submission" date="2018-07" db="EMBL/GenBank/DDBJ databases">
        <title>The complete nuclear genome of the prasinophyte Chloropicon primus (CCMP1205).</title>
        <authorList>
            <person name="Pombert J.-F."/>
            <person name="Otis C."/>
            <person name="Turmel M."/>
            <person name="Lemieux C."/>
        </authorList>
    </citation>
    <scope>NUCLEOTIDE SEQUENCE [LARGE SCALE GENOMIC DNA]</scope>
    <source>
        <strain evidence="16 17">CCMP1205</strain>
    </source>
</reference>
<keyword evidence="9 14" id="KW-0479">Metal-binding</keyword>
<dbReference type="SMART" id="SM01329">
    <property type="entry name" value="Iso_dh"/>
    <property type="match status" value="1"/>
</dbReference>
<evidence type="ECO:0000256" key="4">
    <source>
        <dbReference type="ARBA" id="ARBA00011738"/>
    </source>
</evidence>
<comment type="catalytic activity">
    <reaction evidence="14">
        <text>(2R,3S)-3-isopropylmalate + NAD(+) = 4-methyl-2-oxopentanoate + CO2 + NADH</text>
        <dbReference type="Rhea" id="RHEA:32271"/>
        <dbReference type="ChEBI" id="CHEBI:16526"/>
        <dbReference type="ChEBI" id="CHEBI:17865"/>
        <dbReference type="ChEBI" id="CHEBI:35121"/>
        <dbReference type="ChEBI" id="CHEBI:57540"/>
        <dbReference type="ChEBI" id="CHEBI:57945"/>
        <dbReference type="EC" id="1.1.1.85"/>
    </reaction>
</comment>
<dbReference type="GO" id="GO:0003862">
    <property type="term" value="F:3-isopropylmalate dehydrogenase activity"/>
    <property type="evidence" value="ECO:0007669"/>
    <property type="project" value="UniProtKB-EC"/>
</dbReference>
<keyword evidence="8" id="KW-0028">Amino-acid biosynthesis</keyword>
<evidence type="ECO:0000313" key="17">
    <source>
        <dbReference type="Proteomes" id="UP000316726"/>
    </source>
</evidence>
<dbReference type="GO" id="GO:0009098">
    <property type="term" value="P:L-leucine biosynthetic process"/>
    <property type="evidence" value="ECO:0007669"/>
    <property type="project" value="UniProtKB-UniPathway"/>
</dbReference>
<dbReference type="InterPro" id="IPR004429">
    <property type="entry name" value="Isopropylmalate_DH"/>
</dbReference>
<evidence type="ECO:0000256" key="6">
    <source>
        <dbReference type="ARBA" id="ARBA00022430"/>
    </source>
</evidence>
<keyword evidence="10" id="KW-0460">Magnesium</keyword>
<dbReference type="GO" id="GO:0000287">
    <property type="term" value="F:magnesium ion binding"/>
    <property type="evidence" value="ECO:0007669"/>
    <property type="project" value="InterPro"/>
</dbReference>
<dbReference type="NCBIfam" id="TIGR00169">
    <property type="entry name" value="leuB"/>
    <property type="match status" value="1"/>
</dbReference>
<evidence type="ECO:0000256" key="9">
    <source>
        <dbReference type="ARBA" id="ARBA00022723"/>
    </source>
</evidence>
<dbReference type="HAMAP" id="MF_01033">
    <property type="entry name" value="LeuB_type1"/>
    <property type="match status" value="1"/>
</dbReference>
<keyword evidence="6 14" id="KW-0432">Leucine biosynthesis</keyword>
<evidence type="ECO:0000256" key="10">
    <source>
        <dbReference type="ARBA" id="ARBA00022842"/>
    </source>
</evidence>
<evidence type="ECO:0000256" key="1">
    <source>
        <dbReference type="ARBA" id="ARBA00001936"/>
    </source>
</evidence>
<dbReference type="AlphaFoldDB" id="A0A5B8MLY0"/>
<evidence type="ECO:0000313" key="16">
    <source>
        <dbReference type="EMBL" id="QDZ20665.1"/>
    </source>
</evidence>
<keyword evidence="11" id="KW-0560">Oxidoreductase</keyword>
<evidence type="ECO:0000256" key="3">
    <source>
        <dbReference type="ARBA" id="ARBA00008319"/>
    </source>
</evidence>
<comment type="cofactor">
    <cofactor evidence="14">
        <name>Mg(2+)</name>
        <dbReference type="ChEBI" id="CHEBI:18420"/>
    </cofactor>
    <cofactor evidence="14">
        <name>Mn(2+)</name>
        <dbReference type="ChEBI" id="CHEBI:29035"/>
    </cofactor>
    <text evidence="14">Binds 1 Mg(2+) or Mn(2+) ion per subunit.</text>
</comment>
<dbReference type="PROSITE" id="PS00470">
    <property type="entry name" value="IDH_IMDH"/>
    <property type="match status" value="1"/>
</dbReference>
<dbReference type="SUPFAM" id="SSF53659">
    <property type="entry name" value="Isocitrate/Isopropylmalate dehydrogenase-like"/>
    <property type="match status" value="1"/>
</dbReference>
<proteinExistence type="inferred from homology"/>
<dbReference type="InterPro" id="IPR024084">
    <property type="entry name" value="IsoPropMal-DH-like_dom"/>
</dbReference>
<dbReference type="EMBL" id="CP031037">
    <property type="protein sequence ID" value="QDZ20665.1"/>
    <property type="molecule type" value="Genomic_DNA"/>
</dbReference>
<dbReference type="Proteomes" id="UP000316726">
    <property type="component" value="Chromosome 4"/>
</dbReference>
<dbReference type="STRING" id="1764295.A0A5B8MLY0"/>
<sequence length="430" mass="45097">MARGCGVVRGAGGAVGARREGAALGGRRAFCGARGRVRGCARVAPPRASGGDGARVIATLPGDGIGPEIMNVAVKVLETVAEGEGVSLRFEEHAIGGDAIDKTGKPLPEETLEACKASDQVLLAAIGGYKWDNLSSKDRPEGGLLQLRAGLDCFANLRPATLQDELLEGSPLKPEVIKGVDIMIVRELVGGIYFGEPRGFKDADGDRAGYNTMVYKKSEVERIARVAFEIAKARKGNLVSVDKANVLEVSQLWRQTVADAFEADGCEADGLSLSNMYVDNCAMQLCTNPSQFDVILTGNIFGDILSDQASVITGSLGMLPSASVSSPGKPGIYEPVHGSAPDIAGQDKANPLGMVLSAAMMCRYGLNEPEMADIIEDAVKSVLAKGYRTGDLMGASPAGAELTQVSCSQMGELLLETIAEEEIMVSFMPK</sequence>
<dbReference type="GO" id="GO:0051287">
    <property type="term" value="F:NAD binding"/>
    <property type="evidence" value="ECO:0007669"/>
    <property type="project" value="InterPro"/>
</dbReference>
<comment type="subcellular location">
    <subcellularLocation>
        <location evidence="2">Cytoplasm</location>
    </subcellularLocation>
</comment>
<evidence type="ECO:0000256" key="8">
    <source>
        <dbReference type="ARBA" id="ARBA00022605"/>
    </source>
</evidence>
<dbReference type="InterPro" id="IPR019818">
    <property type="entry name" value="IsoCit/isopropylmalate_DH_CS"/>
</dbReference>
<evidence type="ECO:0000256" key="2">
    <source>
        <dbReference type="ARBA" id="ARBA00004496"/>
    </source>
</evidence>
<evidence type="ECO:0000256" key="14">
    <source>
        <dbReference type="RuleBase" id="RU004445"/>
    </source>
</evidence>
<comment type="function">
    <text evidence="14">Catalyzes the oxidation of 3-carboxy-2-hydroxy-4-methylpentanoate (3-isopropylmalate) to 3-carboxy-4-methyl-2-oxopentanoate. The product decarboxylates to 4-methyl-2 oxopentanoate.</text>
</comment>
<evidence type="ECO:0000256" key="12">
    <source>
        <dbReference type="ARBA" id="ARBA00023027"/>
    </source>
</evidence>
<name>A0A5B8MLY0_9CHLO</name>
<protein>
    <recommendedName>
        <fullName evidence="5 14">3-isopropylmalate dehydrogenase</fullName>
        <ecNumber evidence="5 14">1.1.1.85</ecNumber>
    </recommendedName>
</protein>
<keyword evidence="12 14" id="KW-0520">NAD</keyword>
<evidence type="ECO:0000256" key="11">
    <source>
        <dbReference type="ARBA" id="ARBA00023002"/>
    </source>
</evidence>
<keyword evidence="13 14" id="KW-0100">Branched-chain amino acid biosynthesis</keyword>
<evidence type="ECO:0000256" key="7">
    <source>
        <dbReference type="ARBA" id="ARBA00022490"/>
    </source>
</evidence>
<dbReference type="PANTHER" id="PTHR42979">
    <property type="entry name" value="3-ISOPROPYLMALATE DEHYDROGENASE"/>
    <property type="match status" value="1"/>
</dbReference>
<dbReference type="PANTHER" id="PTHR42979:SF1">
    <property type="entry name" value="3-ISOPROPYLMALATE DEHYDROGENASE"/>
    <property type="match status" value="1"/>
</dbReference>
<dbReference type="Gene3D" id="3.40.718.10">
    <property type="entry name" value="Isopropylmalate Dehydrogenase"/>
    <property type="match status" value="1"/>
</dbReference>
<gene>
    <name evidence="16" type="ORF">A3770_04p31830</name>
</gene>
<evidence type="ECO:0000259" key="15">
    <source>
        <dbReference type="SMART" id="SM01329"/>
    </source>
</evidence>
<dbReference type="OrthoDB" id="419183at2759"/>
<dbReference type="GO" id="GO:0005829">
    <property type="term" value="C:cytosol"/>
    <property type="evidence" value="ECO:0007669"/>
    <property type="project" value="TreeGrafter"/>
</dbReference>